<keyword evidence="4" id="KW-0378">Hydrolase</keyword>
<dbReference type="Gene3D" id="2.160.20.10">
    <property type="entry name" value="Single-stranded right-handed beta-helix, Pectin lyase-like"/>
    <property type="match status" value="1"/>
</dbReference>
<evidence type="ECO:0000259" key="6">
    <source>
        <dbReference type="Pfam" id="PF01095"/>
    </source>
</evidence>
<proteinExistence type="predicted"/>
<dbReference type="SUPFAM" id="SSF51126">
    <property type="entry name" value="Pectin lyase-like"/>
    <property type="match status" value="1"/>
</dbReference>
<sequence length="86" mass="9988">MFNTGIVLQNCSIMPDVEMKSYLQTAKTYLTRPSKPFSTAVFLNNYIDGVVQRDRYMIWNKTQPNTEHSYFDEFGNIEPGVNTTIR</sequence>
<reference evidence="7 8" key="2">
    <citation type="journal article" date="2017" name="Front. Plant Sci.">
        <title>Gene Classification and Mining of Molecular Markers Useful in Red Clover (Trifolium pratense) Breeding.</title>
        <authorList>
            <person name="Istvanek J."/>
            <person name="Dluhosova J."/>
            <person name="Dluhos P."/>
            <person name="Patkova L."/>
            <person name="Nedelnik J."/>
            <person name="Repkova J."/>
        </authorList>
    </citation>
    <scope>NUCLEOTIDE SEQUENCE [LARGE SCALE GENOMIC DNA]</scope>
    <source>
        <strain evidence="8">cv. Tatra</strain>
        <tissue evidence="7">Young leaves</tissue>
    </source>
</reference>
<comment type="subcellular location">
    <subcellularLocation>
        <location evidence="1">Secreted</location>
        <location evidence="1">Cell wall</location>
    </subcellularLocation>
</comment>
<keyword evidence="3" id="KW-0134">Cell wall</keyword>
<protein>
    <submittedName>
        <fullName evidence="7">Pectinesterase 4-like protein</fullName>
    </submittedName>
</protein>
<evidence type="ECO:0000256" key="5">
    <source>
        <dbReference type="ARBA" id="ARBA00023085"/>
    </source>
</evidence>
<evidence type="ECO:0000256" key="4">
    <source>
        <dbReference type="ARBA" id="ARBA00022801"/>
    </source>
</evidence>
<gene>
    <name evidence="7" type="ORF">L195_g041805</name>
</gene>
<evidence type="ECO:0000256" key="3">
    <source>
        <dbReference type="ARBA" id="ARBA00022512"/>
    </source>
</evidence>
<dbReference type="GO" id="GO:0030599">
    <property type="term" value="F:pectinesterase activity"/>
    <property type="evidence" value="ECO:0007669"/>
    <property type="project" value="InterPro"/>
</dbReference>
<dbReference type="Pfam" id="PF01095">
    <property type="entry name" value="Pectinesterase"/>
    <property type="match status" value="1"/>
</dbReference>
<dbReference type="InterPro" id="IPR012334">
    <property type="entry name" value="Pectin_lyas_fold"/>
</dbReference>
<accession>A0A2K3M4L6</accession>
<dbReference type="PANTHER" id="PTHR31707">
    <property type="entry name" value="PECTINESTERASE"/>
    <property type="match status" value="1"/>
</dbReference>
<evidence type="ECO:0000313" key="7">
    <source>
        <dbReference type="EMBL" id="PNX85731.1"/>
    </source>
</evidence>
<dbReference type="EMBL" id="ASHM01049467">
    <property type="protein sequence ID" value="PNX85731.1"/>
    <property type="molecule type" value="Genomic_DNA"/>
</dbReference>
<comment type="pathway">
    <text evidence="2">Glycan metabolism; pectin degradation; 2-dehydro-3-deoxy-D-gluconate from pectin: step 1/5.</text>
</comment>
<feature type="domain" description="Pectinesterase catalytic" evidence="6">
    <location>
        <begin position="3"/>
        <end position="86"/>
    </location>
</feature>
<dbReference type="GO" id="GO:0042545">
    <property type="term" value="P:cell wall modification"/>
    <property type="evidence" value="ECO:0007669"/>
    <property type="project" value="InterPro"/>
</dbReference>
<evidence type="ECO:0000256" key="1">
    <source>
        <dbReference type="ARBA" id="ARBA00004191"/>
    </source>
</evidence>
<dbReference type="GO" id="GO:0045490">
    <property type="term" value="P:pectin catabolic process"/>
    <property type="evidence" value="ECO:0007669"/>
    <property type="project" value="UniProtKB-UniPathway"/>
</dbReference>
<keyword evidence="3" id="KW-0964">Secreted</keyword>
<keyword evidence="5" id="KW-0063">Aspartyl esterase</keyword>
<comment type="caution">
    <text evidence="7">The sequence shown here is derived from an EMBL/GenBank/DDBJ whole genome shotgun (WGS) entry which is preliminary data.</text>
</comment>
<dbReference type="UniPathway" id="UPA00545">
    <property type="reaction ID" value="UER00823"/>
</dbReference>
<dbReference type="AlphaFoldDB" id="A0A2K3M4L6"/>
<reference evidence="7 8" key="1">
    <citation type="journal article" date="2014" name="Am. J. Bot.">
        <title>Genome assembly and annotation for red clover (Trifolium pratense; Fabaceae).</title>
        <authorList>
            <person name="Istvanek J."/>
            <person name="Jaros M."/>
            <person name="Krenek A."/>
            <person name="Repkova J."/>
        </authorList>
    </citation>
    <scope>NUCLEOTIDE SEQUENCE [LARGE SCALE GENOMIC DNA]</scope>
    <source>
        <strain evidence="8">cv. Tatra</strain>
        <tissue evidence="7">Young leaves</tissue>
    </source>
</reference>
<dbReference type="InterPro" id="IPR011050">
    <property type="entry name" value="Pectin_lyase_fold/virulence"/>
</dbReference>
<dbReference type="STRING" id="57577.A0A2K3M4L6"/>
<organism evidence="7 8">
    <name type="scientific">Trifolium pratense</name>
    <name type="common">Red clover</name>
    <dbReference type="NCBI Taxonomy" id="57577"/>
    <lineage>
        <taxon>Eukaryota</taxon>
        <taxon>Viridiplantae</taxon>
        <taxon>Streptophyta</taxon>
        <taxon>Embryophyta</taxon>
        <taxon>Tracheophyta</taxon>
        <taxon>Spermatophyta</taxon>
        <taxon>Magnoliopsida</taxon>
        <taxon>eudicotyledons</taxon>
        <taxon>Gunneridae</taxon>
        <taxon>Pentapetalae</taxon>
        <taxon>rosids</taxon>
        <taxon>fabids</taxon>
        <taxon>Fabales</taxon>
        <taxon>Fabaceae</taxon>
        <taxon>Papilionoideae</taxon>
        <taxon>50 kb inversion clade</taxon>
        <taxon>NPAAA clade</taxon>
        <taxon>Hologalegina</taxon>
        <taxon>IRL clade</taxon>
        <taxon>Trifolieae</taxon>
        <taxon>Trifolium</taxon>
    </lineage>
</organism>
<dbReference type="Proteomes" id="UP000236291">
    <property type="component" value="Unassembled WGS sequence"/>
</dbReference>
<evidence type="ECO:0000313" key="8">
    <source>
        <dbReference type="Proteomes" id="UP000236291"/>
    </source>
</evidence>
<name>A0A2K3M4L6_TRIPR</name>
<feature type="non-terminal residue" evidence="7">
    <location>
        <position position="86"/>
    </location>
</feature>
<dbReference type="InterPro" id="IPR000070">
    <property type="entry name" value="Pectinesterase_cat"/>
</dbReference>
<evidence type="ECO:0000256" key="2">
    <source>
        <dbReference type="ARBA" id="ARBA00005184"/>
    </source>
</evidence>